<dbReference type="PANTHER" id="PTHR43639:SF1">
    <property type="entry name" value="SHORT-CHAIN DEHYDROGENASE_REDUCTASE FAMILY PROTEIN"/>
    <property type="match status" value="1"/>
</dbReference>
<dbReference type="AlphaFoldDB" id="A0A811LCF8"/>
<dbReference type="InterPro" id="IPR036291">
    <property type="entry name" value="NAD(P)-bd_dom_sf"/>
</dbReference>
<dbReference type="OrthoDB" id="10552399at2759"/>
<dbReference type="Proteomes" id="UP000783686">
    <property type="component" value="Unassembled WGS sequence"/>
</dbReference>
<dbReference type="PANTHER" id="PTHR43639">
    <property type="entry name" value="OXIDOREDUCTASE, SHORT-CHAIN DEHYDROGENASE/REDUCTASE FAMILY (AFU_ORTHOLOGUE AFUA_5G02870)"/>
    <property type="match status" value="1"/>
</dbReference>
<evidence type="ECO:0000256" key="1">
    <source>
        <dbReference type="ARBA" id="ARBA00006484"/>
    </source>
</evidence>
<reference evidence="3" key="1">
    <citation type="submission" date="2020-09" db="EMBL/GenBank/DDBJ databases">
        <authorList>
            <person name="Kikuchi T."/>
        </authorList>
    </citation>
    <scope>NUCLEOTIDE SEQUENCE</scope>
    <source>
        <strain evidence="3">SH1</strain>
    </source>
</reference>
<evidence type="ECO:0000256" key="2">
    <source>
        <dbReference type="ARBA" id="ARBA00023002"/>
    </source>
</evidence>
<dbReference type="EMBL" id="CAJFCW020000005">
    <property type="protein sequence ID" value="CAG9120163.1"/>
    <property type="molecule type" value="Genomic_DNA"/>
</dbReference>
<proteinExistence type="inferred from homology"/>
<dbReference type="GO" id="GO:0016491">
    <property type="term" value="F:oxidoreductase activity"/>
    <property type="evidence" value="ECO:0007669"/>
    <property type="project" value="UniProtKB-KW"/>
</dbReference>
<protein>
    <submittedName>
        <fullName evidence="3">Uncharacterized protein</fullName>
    </submittedName>
</protein>
<dbReference type="Proteomes" id="UP000614601">
    <property type="component" value="Unassembled WGS sequence"/>
</dbReference>
<organism evidence="3 4">
    <name type="scientific">Bursaphelenchus okinawaensis</name>
    <dbReference type="NCBI Taxonomy" id="465554"/>
    <lineage>
        <taxon>Eukaryota</taxon>
        <taxon>Metazoa</taxon>
        <taxon>Ecdysozoa</taxon>
        <taxon>Nematoda</taxon>
        <taxon>Chromadorea</taxon>
        <taxon>Rhabditida</taxon>
        <taxon>Tylenchina</taxon>
        <taxon>Tylenchomorpha</taxon>
        <taxon>Aphelenchoidea</taxon>
        <taxon>Aphelenchoididae</taxon>
        <taxon>Bursaphelenchus</taxon>
    </lineage>
</organism>
<comment type="similarity">
    <text evidence="1">Belongs to the short-chain dehydrogenases/reductases (SDR) family.</text>
</comment>
<keyword evidence="4" id="KW-1185">Reference proteome</keyword>
<dbReference type="SUPFAM" id="SSF51735">
    <property type="entry name" value="NAD(P)-binding Rossmann-fold domains"/>
    <property type="match status" value="1"/>
</dbReference>
<evidence type="ECO:0000313" key="4">
    <source>
        <dbReference type="Proteomes" id="UP000614601"/>
    </source>
</evidence>
<evidence type="ECO:0000313" key="3">
    <source>
        <dbReference type="EMBL" id="CAD5224755.1"/>
    </source>
</evidence>
<accession>A0A811LCF8</accession>
<dbReference type="Pfam" id="PF00106">
    <property type="entry name" value="adh_short"/>
    <property type="match status" value="1"/>
</dbReference>
<keyword evidence="2" id="KW-0560">Oxidoreductase</keyword>
<gene>
    <name evidence="3" type="ORF">BOKJ2_LOCUS11237</name>
</gene>
<dbReference type="Gene3D" id="3.40.50.720">
    <property type="entry name" value="NAD(P)-binding Rossmann-like Domain"/>
    <property type="match status" value="1"/>
</dbReference>
<dbReference type="EMBL" id="CAJFDH010000005">
    <property type="protein sequence ID" value="CAD5224755.1"/>
    <property type="molecule type" value="Genomic_DNA"/>
</dbReference>
<comment type="caution">
    <text evidence="3">The sequence shown here is derived from an EMBL/GenBank/DDBJ whole genome shotgun (WGS) entry which is preliminary data.</text>
</comment>
<dbReference type="InterPro" id="IPR002347">
    <property type="entry name" value="SDR_fam"/>
</dbReference>
<sequence length="445" mass="51518">MTEAETKERNLNYLKSCMESYINSEMRSRLANGNFISLVLDNDEKCVRTYSKLGRALLEVKKAQKGDVEVGLWIEHERYDFHGQKKYRNFGVYKHLLPTRVTKDNKVYVYMFLNRASDGSFQNDYFKYISDTDGLIPERIDGAAVEVRFIAKEAPVIVKYHGAVRIPNELLPPELQYPIPYNDLSTFSLRAEDKALQILVGDERFKEIKQDRLMRIREDAFYKQNMARQKHLGNVMNNGLMPGKFVEKIEEISEAQHSESKENQPSTSKTHPVAMITNVTVDMGADIARGFLEKNYCVVVHNASNFSQEEVKRGMEKILDRIHFVKFDLTNKAAVKEQMLEIENKFGKIDIMVHLALAKGHDLSEERSRKLYKHLTYKNVGSTKHLLMAMCENGYPRDLEFVTITSLEPDEALYTPVTVREVDKWLQFLVATYKQLHFKFAMVVT</sequence>
<name>A0A811LCF8_9BILA</name>